<reference evidence="2 3" key="1">
    <citation type="submission" date="2017-01" db="EMBL/GenBank/DDBJ databases">
        <title>Genome Analysis of Deinococcus marmoris KOPRI26562.</title>
        <authorList>
            <person name="Kim J.H."/>
            <person name="Oh H.-M."/>
        </authorList>
    </citation>
    <scope>NUCLEOTIDE SEQUENCE [LARGE SCALE GENOMIC DNA]</scope>
    <source>
        <strain evidence="2 3">KOPRI26562</strain>
    </source>
</reference>
<accession>A0A1U7NW43</accession>
<dbReference type="Proteomes" id="UP000186607">
    <property type="component" value="Unassembled WGS sequence"/>
</dbReference>
<feature type="region of interest" description="Disordered" evidence="1">
    <location>
        <begin position="40"/>
        <end position="68"/>
    </location>
</feature>
<dbReference type="AlphaFoldDB" id="A0A1U7NW43"/>
<feature type="compositionally biased region" description="Basic and acidic residues" evidence="1">
    <location>
        <begin position="53"/>
        <end position="68"/>
    </location>
</feature>
<gene>
    <name evidence="2" type="ORF">BOO71_0009760</name>
</gene>
<evidence type="ECO:0000313" key="2">
    <source>
        <dbReference type="EMBL" id="OLV17153.1"/>
    </source>
</evidence>
<proteinExistence type="predicted"/>
<evidence type="ECO:0000256" key="1">
    <source>
        <dbReference type="SAM" id="MobiDB-lite"/>
    </source>
</evidence>
<dbReference type="EMBL" id="MSTI01000114">
    <property type="protein sequence ID" value="OLV17153.1"/>
    <property type="molecule type" value="Genomic_DNA"/>
</dbReference>
<keyword evidence="3" id="KW-1185">Reference proteome</keyword>
<dbReference type="RefSeq" id="WP_075834226.1">
    <property type="nucleotide sequence ID" value="NZ_MSTI01000114.1"/>
</dbReference>
<comment type="caution">
    <text evidence="2">The sequence shown here is derived from an EMBL/GenBank/DDBJ whole genome shotgun (WGS) entry which is preliminary data.</text>
</comment>
<name>A0A1U7NW43_9DEIO</name>
<evidence type="ECO:0000313" key="3">
    <source>
        <dbReference type="Proteomes" id="UP000186607"/>
    </source>
</evidence>
<dbReference type="STRING" id="249408.BOO71_0009760"/>
<sequence>MFYSADEMYDDEITSGPYDRAEINFEAAAAELRAPLLPESANCYEDADDAEQDDAHLPDPLAKLEDGQ</sequence>
<protein>
    <submittedName>
        <fullName evidence="2">Uncharacterized protein</fullName>
    </submittedName>
</protein>
<organism evidence="2 3">
    <name type="scientific">Deinococcus marmoris</name>
    <dbReference type="NCBI Taxonomy" id="249408"/>
    <lineage>
        <taxon>Bacteria</taxon>
        <taxon>Thermotogati</taxon>
        <taxon>Deinococcota</taxon>
        <taxon>Deinococci</taxon>
        <taxon>Deinococcales</taxon>
        <taxon>Deinococcaceae</taxon>
        <taxon>Deinococcus</taxon>
    </lineage>
</organism>